<evidence type="ECO:0000313" key="1">
    <source>
        <dbReference type="EMBL" id="WDE07019.1"/>
    </source>
</evidence>
<dbReference type="AlphaFoldDB" id="A0AAF0CC02"/>
<sequence length="188" mass="20125">MENSIFTPQKHVVFTFGAISDAPFIGTTGMAPCVGFAVYHKASRSAAACHFDSDGVGTGKFDAYEVGCAVLDRFKKGIGQNITKACIVLGSGPDETSDALVSYLADACEDKGVTAEYYRAGMGDWGIQTSTGKMFGCAVPGIDYNGDKDKLNFKTIAMRSKGSPDKVVISRLEKPLTPTLKFKPWNQL</sequence>
<organism evidence="1 2">
    <name type="scientific">Thalassomonas viridans</name>
    <dbReference type="NCBI Taxonomy" id="137584"/>
    <lineage>
        <taxon>Bacteria</taxon>
        <taxon>Pseudomonadati</taxon>
        <taxon>Pseudomonadota</taxon>
        <taxon>Gammaproteobacteria</taxon>
        <taxon>Alteromonadales</taxon>
        <taxon>Colwelliaceae</taxon>
        <taxon>Thalassomonas</taxon>
    </lineage>
</organism>
<accession>A0AAF0CC02</accession>
<keyword evidence="2" id="KW-1185">Reference proteome</keyword>
<dbReference type="EMBL" id="CP059733">
    <property type="protein sequence ID" value="WDE07019.1"/>
    <property type="molecule type" value="Genomic_DNA"/>
</dbReference>
<name>A0AAF0CC02_9GAMM</name>
<dbReference type="KEGG" id="tvd:SG34_009085"/>
<gene>
    <name evidence="1" type="ORF">SG34_009085</name>
</gene>
<reference evidence="1 2" key="2">
    <citation type="journal article" date="2022" name="Mar. Drugs">
        <title>Bioassay-Guided Fractionation Leads to the Detection of Cholic Acid Generated by the Rare Thalassomonas sp.</title>
        <authorList>
            <person name="Pheiffer F."/>
            <person name="Schneider Y.K."/>
            <person name="Hansen E.H."/>
            <person name="Andersen J.H."/>
            <person name="Isaksson J."/>
            <person name="Busche T."/>
            <person name="R C."/>
            <person name="Kalinowski J."/>
            <person name="Zyl L.V."/>
            <person name="Trindade M."/>
        </authorList>
    </citation>
    <scope>NUCLEOTIDE SEQUENCE [LARGE SCALE GENOMIC DNA]</scope>
    <source>
        <strain evidence="1 2">XOM25</strain>
    </source>
</reference>
<dbReference type="Proteomes" id="UP000032352">
    <property type="component" value="Chromosome"/>
</dbReference>
<protein>
    <submittedName>
        <fullName evidence="1">Uncharacterized protein</fullName>
    </submittedName>
</protein>
<proteinExistence type="predicted"/>
<evidence type="ECO:0000313" key="2">
    <source>
        <dbReference type="Proteomes" id="UP000032352"/>
    </source>
</evidence>
<dbReference type="RefSeq" id="WP_044842442.1">
    <property type="nucleotide sequence ID" value="NZ_CP059733.1"/>
</dbReference>
<reference evidence="1 2" key="1">
    <citation type="journal article" date="2015" name="Genome Announc.">
        <title>Draft Genome Sequences of Marine Isolates of Thalassomonas viridans and Thalassomonas actiniarum.</title>
        <authorList>
            <person name="Olonade I."/>
            <person name="van Zyl L.J."/>
            <person name="Trindade M."/>
        </authorList>
    </citation>
    <scope>NUCLEOTIDE SEQUENCE [LARGE SCALE GENOMIC DNA]</scope>
    <source>
        <strain evidence="1 2">XOM25</strain>
    </source>
</reference>